<proteinExistence type="predicted"/>
<accession>A0ACC0JHA2</accession>
<evidence type="ECO:0000313" key="2">
    <source>
        <dbReference type="Proteomes" id="UP001064048"/>
    </source>
</evidence>
<evidence type="ECO:0000313" key="1">
    <source>
        <dbReference type="EMBL" id="KAI8423546.1"/>
    </source>
</evidence>
<dbReference type="EMBL" id="CM046122">
    <property type="protein sequence ID" value="KAI8423546.1"/>
    <property type="molecule type" value="Genomic_DNA"/>
</dbReference>
<sequence>MGASYDINTSNEITSRRPKQGSPKALHSDQSCAFRIHRDLNQVVAPSSWRITDSSSPGPPFENLLTPSAISPASNVPRPLPLQFRNSSGYPLILVTILALTLVTATSTAIYRENTFSDNSLMALPGAGLILMLILTEWKASNVLSSSDALDFPPSPGNLGRVGNLNQRHTPSIASKAHKLHFLRRAAGEAAADISDGMISCVPNAKKKDSCDRTKRASKAVWSRSDSDRLSDPILVSDDDGRHPIADILCCFISDKIGPLRMAATQWALLVSDIGSENMKDRSVNESVPVLMALPVRALLLQDYMDHYMHTHVAAHAEGG</sequence>
<name>A0ACC0JHA2_CHOFU</name>
<dbReference type="Proteomes" id="UP001064048">
    <property type="component" value="Chromosome 22"/>
</dbReference>
<gene>
    <name evidence="1" type="ORF">MSG28_012638</name>
</gene>
<protein>
    <submittedName>
        <fullName evidence="1">Uncharacterized protein</fullName>
    </submittedName>
</protein>
<reference evidence="1 2" key="1">
    <citation type="journal article" date="2022" name="Genome Biol. Evol.">
        <title>The Spruce Budworm Genome: Reconstructing the Evolutionary History of Antifreeze Proteins.</title>
        <authorList>
            <person name="Beliveau C."/>
            <person name="Gagne P."/>
            <person name="Picq S."/>
            <person name="Vernygora O."/>
            <person name="Keeling C.I."/>
            <person name="Pinkney K."/>
            <person name="Doucet D."/>
            <person name="Wen F."/>
            <person name="Johnston J.S."/>
            <person name="Maaroufi H."/>
            <person name="Boyle B."/>
            <person name="Laroche J."/>
            <person name="Dewar K."/>
            <person name="Juretic N."/>
            <person name="Blackburn G."/>
            <person name="Nisole A."/>
            <person name="Brunet B."/>
            <person name="Brandao M."/>
            <person name="Lumley L."/>
            <person name="Duan J."/>
            <person name="Quan G."/>
            <person name="Lucarotti C.J."/>
            <person name="Roe A.D."/>
            <person name="Sperling F.A.H."/>
            <person name="Levesque R.C."/>
            <person name="Cusson M."/>
        </authorList>
    </citation>
    <scope>NUCLEOTIDE SEQUENCE [LARGE SCALE GENOMIC DNA]</scope>
    <source>
        <strain evidence="1">Glfc:IPQL:Cfum</strain>
    </source>
</reference>
<organism evidence="1 2">
    <name type="scientific">Choristoneura fumiferana</name>
    <name type="common">Spruce budworm moth</name>
    <name type="synonym">Archips fumiferana</name>
    <dbReference type="NCBI Taxonomy" id="7141"/>
    <lineage>
        <taxon>Eukaryota</taxon>
        <taxon>Metazoa</taxon>
        <taxon>Ecdysozoa</taxon>
        <taxon>Arthropoda</taxon>
        <taxon>Hexapoda</taxon>
        <taxon>Insecta</taxon>
        <taxon>Pterygota</taxon>
        <taxon>Neoptera</taxon>
        <taxon>Endopterygota</taxon>
        <taxon>Lepidoptera</taxon>
        <taxon>Glossata</taxon>
        <taxon>Ditrysia</taxon>
        <taxon>Tortricoidea</taxon>
        <taxon>Tortricidae</taxon>
        <taxon>Tortricinae</taxon>
        <taxon>Choristoneura</taxon>
    </lineage>
</organism>
<keyword evidence="2" id="KW-1185">Reference proteome</keyword>
<comment type="caution">
    <text evidence="1">The sequence shown here is derived from an EMBL/GenBank/DDBJ whole genome shotgun (WGS) entry which is preliminary data.</text>
</comment>